<protein>
    <submittedName>
        <fullName evidence="6">TetR/AcrR family transcriptional regulator</fullName>
    </submittedName>
</protein>
<feature type="DNA-binding region" description="H-T-H motif" evidence="4">
    <location>
        <begin position="39"/>
        <end position="58"/>
    </location>
</feature>
<dbReference type="GO" id="GO:0003700">
    <property type="term" value="F:DNA-binding transcription factor activity"/>
    <property type="evidence" value="ECO:0007669"/>
    <property type="project" value="TreeGrafter"/>
</dbReference>
<dbReference type="SUPFAM" id="SSF48498">
    <property type="entry name" value="Tetracyclin repressor-like, C-terminal domain"/>
    <property type="match status" value="1"/>
</dbReference>
<reference evidence="6" key="1">
    <citation type="submission" date="2022-09" db="EMBL/GenBank/DDBJ databases">
        <authorList>
            <person name="Li Z.-J."/>
        </authorList>
    </citation>
    <scope>NUCLEOTIDE SEQUENCE</scope>
    <source>
        <strain evidence="6">TGB11</strain>
    </source>
</reference>
<dbReference type="Gene3D" id="1.10.357.10">
    <property type="entry name" value="Tetracycline Repressor, domain 2"/>
    <property type="match status" value="1"/>
</dbReference>
<dbReference type="Pfam" id="PF16859">
    <property type="entry name" value="TetR_C_11"/>
    <property type="match status" value="1"/>
</dbReference>
<proteinExistence type="predicted"/>
<evidence type="ECO:0000256" key="1">
    <source>
        <dbReference type="ARBA" id="ARBA00023015"/>
    </source>
</evidence>
<dbReference type="InterPro" id="IPR050109">
    <property type="entry name" value="HTH-type_TetR-like_transc_reg"/>
</dbReference>
<keyword evidence="1" id="KW-0805">Transcription regulation</keyword>
<name>A0AA47KN29_9GAMM</name>
<dbReference type="PRINTS" id="PR00455">
    <property type="entry name" value="HTHTETR"/>
</dbReference>
<dbReference type="PANTHER" id="PTHR30055:SF226">
    <property type="entry name" value="HTH-TYPE TRANSCRIPTIONAL REGULATOR PKSA"/>
    <property type="match status" value="1"/>
</dbReference>
<dbReference type="AlphaFoldDB" id="A0AA47KN29"/>
<dbReference type="SUPFAM" id="SSF46689">
    <property type="entry name" value="Homeodomain-like"/>
    <property type="match status" value="1"/>
</dbReference>
<dbReference type="PANTHER" id="PTHR30055">
    <property type="entry name" value="HTH-TYPE TRANSCRIPTIONAL REGULATOR RUTR"/>
    <property type="match status" value="1"/>
</dbReference>
<keyword evidence="2 4" id="KW-0238">DNA-binding</keyword>
<dbReference type="InterPro" id="IPR011075">
    <property type="entry name" value="TetR_C"/>
</dbReference>
<accession>A0AA47KN29</accession>
<keyword evidence="3" id="KW-0804">Transcription</keyword>
<organism evidence="6 7">
    <name type="scientific">Salinivibrio kushneri</name>
    <dbReference type="NCBI Taxonomy" id="1908198"/>
    <lineage>
        <taxon>Bacteria</taxon>
        <taxon>Pseudomonadati</taxon>
        <taxon>Pseudomonadota</taxon>
        <taxon>Gammaproteobacteria</taxon>
        <taxon>Vibrionales</taxon>
        <taxon>Vibrionaceae</taxon>
        <taxon>Salinivibrio</taxon>
    </lineage>
</organism>
<evidence type="ECO:0000256" key="4">
    <source>
        <dbReference type="PROSITE-ProRule" id="PRU00335"/>
    </source>
</evidence>
<evidence type="ECO:0000256" key="3">
    <source>
        <dbReference type="ARBA" id="ARBA00023163"/>
    </source>
</evidence>
<dbReference type="Pfam" id="PF00440">
    <property type="entry name" value="TetR_N"/>
    <property type="match status" value="1"/>
</dbReference>
<dbReference type="Proteomes" id="UP001164748">
    <property type="component" value="Chromosome"/>
</dbReference>
<evidence type="ECO:0000313" key="6">
    <source>
        <dbReference type="EMBL" id="WBA09862.1"/>
    </source>
</evidence>
<sequence length="208" mass="22836">MEQDSTASKALSRSQVRRQQDIIDAALAAFDQHGFERARIDDIAKQAGVAKGTVYLYFKNKEQLFHGVVRHVVEPALEQVKHVAAGETTSAAERLRQQVNAFGQLLSGHDFQVILRLLISEGPSNPAIRSFYYNSIVAPGMRAFQQCLKEGEKTGEFKPGTGDLCPQLLAGAPIVSAVWQILFADFSPLDIHTLINQQLAVFLEGVSS</sequence>
<dbReference type="InterPro" id="IPR001647">
    <property type="entry name" value="HTH_TetR"/>
</dbReference>
<evidence type="ECO:0000256" key="2">
    <source>
        <dbReference type="ARBA" id="ARBA00023125"/>
    </source>
</evidence>
<evidence type="ECO:0000313" key="7">
    <source>
        <dbReference type="Proteomes" id="UP001164748"/>
    </source>
</evidence>
<dbReference type="PROSITE" id="PS50977">
    <property type="entry name" value="HTH_TETR_2"/>
    <property type="match status" value="1"/>
</dbReference>
<feature type="domain" description="HTH tetR-type" evidence="5">
    <location>
        <begin position="16"/>
        <end position="76"/>
    </location>
</feature>
<dbReference type="FunFam" id="1.10.10.60:FF:000141">
    <property type="entry name" value="TetR family transcriptional regulator"/>
    <property type="match status" value="1"/>
</dbReference>
<dbReference type="GO" id="GO:0000976">
    <property type="term" value="F:transcription cis-regulatory region binding"/>
    <property type="evidence" value="ECO:0007669"/>
    <property type="project" value="TreeGrafter"/>
</dbReference>
<dbReference type="InterPro" id="IPR036271">
    <property type="entry name" value="Tet_transcr_reg_TetR-rel_C_sf"/>
</dbReference>
<evidence type="ECO:0000259" key="5">
    <source>
        <dbReference type="PROSITE" id="PS50977"/>
    </source>
</evidence>
<dbReference type="InterPro" id="IPR009057">
    <property type="entry name" value="Homeodomain-like_sf"/>
</dbReference>
<gene>
    <name evidence="6" type="ORF">N8M53_06620</name>
</gene>
<dbReference type="RefSeq" id="WP_269579947.1">
    <property type="nucleotide sequence ID" value="NZ_CP114588.1"/>
</dbReference>
<dbReference type="EMBL" id="CP114588">
    <property type="protein sequence ID" value="WBA09862.1"/>
    <property type="molecule type" value="Genomic_DNA"/>
</dbReference>